<accession>A0A8W8ICE1</accession>
<evidence type="ECO:0000313" key="2">
    <source>
        <dbReference type="Proteomes" id="UP000005408"/>
    </source>
</evidence>
<organism evidence="1 2">
    <name type="scientific">Magallana gigas</name>
    <name type="common">Pacific oyster</name>
    <name type="synonym">Crassostrea gigas</name>
    <dbReference type="NCBI Taxonomy" id="29159"/>
    <lineage>
        <taxon>Eukaryota</taxon>
        <taxon>Metazoa</taxon>
        <taxon>Spiralia</taxon>
        <taxon>Lophotrochozoa</taxon>
        <taxon>Mollusca</taxon>
        <taxon>Bivalvia</taxon>
        <taxon>Autobranchia</taxon>
        <taxon>Pteriomorphia</taxon>
        <taxon>Ostreida</taxon>
        <taxon>Ostreoidea</taxon>
        <taxon>Ostreidae</taxon>
        <taxon>Magallana</taxon>
    </lineage>
</organism>
<dbReference type="AlphaFoldDB" id="A0A8W8ICE1"/>
<name>A0A8W8ICE1_MAGGI</name>
<dbReference type="Proteomes" id="UP000005408">
    <property type="component" value="Unassembled WGS sequence"/>
</dbReference>
<evidence type="ECO:0000313" key="1">
    <source>
        <dbReference type="EnsemblMetazoa" id="G13363.1:cds"/>
    </source>
</evidence>
<dbReference type="PANTHER" id="PTHR47526">
    <property type="entry name" value="ATP-DEPENDENT DNA HELICASE"/>
    <property type="match status" value="1"/>
</dbReference>
<proteinExistence type="predicted"/>
<keyword evidence="2" id="KW-1185">Reference proteome</keyword>
<evidence type="ECO:0008006" key="3">
    <source>
        <dbReference type="Google" id="ProtNLM"/>
    </source>
</evidence>
<dbReference type="PANTHER" id="PTHR47526:SF3">
    <property type="entry name" value="PHD-TYPE DOMAIN-CONTAINING PROTEIN"/>
    <property type="match status" value="1"/>
</dbReference>
<protein>
    <recommendedName>
        <fullName evidence="3">SWIM-type domain-containing protein</fullName>
    </recommendedName>
</protein>
<dbReference type="EnsemblMetazoa" id="G13363.1">
    <property type="protein sequence ID" value="G13363.1:cds"/>
    <property type="gene ID" value="G13363"/>
</dbReference>
<sequence>MQAIPQGRSILIFSVLSPPIAYETEEVAKNHLNQYRIGKAYQYFQSEWFKEVFYHPVDRTTPYGFLRAECTPSQSLRSEPHKVWVCLAKDSGEVKTAFCRCTAGYGQTCNHVAGLLFRVEYANKMGYTSCTSNKCEWVVPKERPLEPAMLQDMAFKRSKHGKTAGCHGQGECNRSLLYSFRAICYQSGSEFLKNPRRYTKRKDLEWGIFSVIGLLQKLDYSVPFQSEKFIISFIVLMSKI</sequence>
<reference evidence="1" key="1">
    <citation type="submission" date="2022-08" db="UniProtKB">
        <authorList>
            <consortium name="EnsemblMetazoa"/>
        </authorList>
    </citation>
    <scope>IDENTIFICATION</scope>
    <source>
        <strain evidence="1">05x7-T-G4-1.051#20</strain>
    </source>
</reference>